<accession>A0A1W1IAJ4</accession>
<keyword evidence="1" id="KW-1133">Transmembrane helix</keyword>
<dbReference type="KEGG" id="nja:NSJP_3859"/>
<organism evidence="2 3">
    <name type="scientific">Nitrospira japonica</name>
    <dbReference type="NCBI Taxonomy" id="1325564"/>
    <lineage>
        <taxon>Bacteria</taxon>
        <taxon>Pseudomonadati</taxon>
        <taxon>Nitrospirota</taxon>
        <taxon>Nitrospiria</taxon>
        <taxon>Nitrospirales</taxon>
        <taxon>Nitrospiraceae</taxon>
        <taxon>Nitrospira</taxon>
    </lineage>
</organism>
<keyword evidence="1" id="KW-0472">Membrane</keyword>
<feature type="transmembrane region" description="Helical" evidence="1">
    <location>
        <begin position="12"/>
        <end position="33"/>
    </location>
</feature>
<evidence type="ECO:0000256" key="1">
    <source>
        <dbReference type="SAM" id="Phobius"/>
    </source>
</evidence>
<proteinExistence type="predicted"/>
<sequence length="42" mass="4560">MPVMEEHSTGDIVIGVVTVLGVLVLIVVFVYVVKQVFSKKGE</sequence>
<dbReference type="Proteomes" id="UP000192042">
    <property type="component" value="Chromosome I"/>
</dbReference>
<dbReference type="STRING" id="1325564.NSJP_3859"/>
<evidence type="ECO:0000313" key="2">
    <source>
        <dbReference type="EMBL" id="SLM50026.1"/>
    </source>
</evidence>
<evidence type="ECO:0000313" key="3">
    <source>
        <dbReference type="Proteomes" id="UP000192042"/>
    </source>
</evidence>
<name>A0A1W1IAJ4_9BACT</name>
<keyword evidence="3" id="KW-1185">Reference proteome</keyword>
<reference evidence="2 3" key="1">
    <citation type="submission" date="2017-03" db="EMBL/GenBank/DDBJ databases">
        <authorList>
            <person name="Afonso C.L."/>
            <person name="Miller P.J."/>
            <person name="Scott M.A."/>
            <person name="Spackman E."/>
            <person name="Goraichik I."/>
            <person name="Dimitrov K.M."/>
            <person name="Suarez D.L."/>
            <person name="Swayne D.E."/>
        </authorList>
    </citation>
    <scope>NUCLEOTIDE SEQUENCE [LARGE SCALE GENOMIC DNA]</scope>
    <source>
        <strain evidence="2">Genome sequencing of Nitrospira japonica strain NJ11</strain>
    </source>
</reference>
<protein>
    <submittedName>
        <fullName evidence="2">Uncharacterized protein</fullName>
    </submittedName>
</protein>
<dbReference type="AlphaFoldDB" id="A0A1W1IAJ4"/>
<keyword evidence="1" id="KW-0812">Transmembrane</keyword>
<gene>
    <name evidence="2" type="ORF">NSJP_3859</name>
</gene>
<dbReference type="EMBL" id="LT828648">
    <property type="protein sequence ID" value="SLM50026.1"/>
    <property type="molecule type" value="Genomic_DNA"/>
</dbReference>